<gene>
    <name evidence="9" type="ORF">GXP67_04415</name>
</gene>
<keyword evidence="5 7" id="KW-1133">Transmembrane helix</keyword>
<sequence length="220" mass="24774">MDFSGIAEFFKFLLDSEDIINYGGLALIVLIVYMENGMFFAFFLPGDYLLFLAGLFASTGQLHFSITLISSSIVAAAILGSYTGYFFGRLLGKNLEHRKDSLFFKKEYLERSRVFFARYGGKALILARFMPIVRTFSPIVAGTIHMNIRTFSLYNVLGALAWGVSLPVAGYYLGQRFPQIIDYVEYIILFFIGITSIALIRTLIGMKKKRNKPPGNETSQ</sequence>
<feature type="transmembrane region" description="Helical" evidence="7">
    <location>
        <begin position="64"/>
        <end position="88"/>
    </location>
</feature>
<evidence type="ECO:0000256" key="5">
    <source>
        <dbReference type="ARBA" id="ARBA00022989"/>
    </source>
</evidence>
<dbReference type="RefSeq" id="WP_162442039.1">
    <property type="nucleotide sequence ID" value="NZ_CP048222.1"/>
</dbReference>
<evidence type="ECO:0000256" key="1">
    <source>
        <dbReference type="ARBA" id="ARBA00004651"/>
    </source>
</evidence>
<evidence type="ECO:0000256" key="3">
    <source>
        <dbReference type="ARBA" id="ARBA00022475"/>
    </source>
</evidence>
<evidence type="ECO:0000256" key="4">
    <source>
        <dbReference type="ARBA" id="ARBA00022692"/>
    </source>
</evidence>
<keyword evidence="6 7" id="KW-0472">Membrane</keyword>
<protein>
    <submittedName>
        <fullName evidence="9">DedA family protein</fullName>
    </submittedName>
</protein>
<dbReference type="Pfam" id="PF09335">
    <property type="entry name" value="VTT_dom"/>
    <property type="match status" value="1"/>
</dbReference>
<comment type="similarity">
    <text evidence="2 7">Belongs to the DedA family.</text>
</comment>
<dbReference type="GO" id="GO:0005886">
    <property type="term" value="C:plasma membrane"/>
    <property type="evidence" value="ECO:0007669"/>
    <property type="project" value="UniProtKB-SubCell"/>
</dbReference>
<dbReference type="InterPro" id="IPR032818">
    <property type="entry name" value="DedA-like"/>
</dbReference>
<evidence type="ECO:0000259" key="8">
    <source>
        <dbReference type="Pfam" id="PF09335"/>
    </source>
</evidence>
<comment type="subcellular location">
    <subcellularLocation>
        <location evidence="1 7">Cell membrane</location>
        <topology evidence="1 7">Multi-pass membrane protein</topology>
    </subcellularLocation>
</comment>
<keyword evidence="4 7" id="KW-0812">Transmembrane</keyword>
<dbReference type="Proteomes" id="UP000480178">
    <property type="component" value="Chromosome"/>
</dbReference>
<dbReference type="KEGG" id="rhoz:GXP67_04415"/>
<evidence type="ECO:0000313" key="9">
    <source>
        <dbReference type="EMBL" id="QHT65966.1"/>
    </source>
</evidence>
<name>A0A6C0GDA7_9BACT</name>
<feature type="transmembrane region" description="Helical" evidence="7">
    <location>
        <begin position="153"/>
        <end position="174"/>
    </location>
</feature>
<feature type="transmembrane region" description="Helical" evidence="7">
    <location>
        <begin position="186"/>
        <end position="204"/>
    </location>
</feature>
<evidence type="ECO:0000313" key="10">
    <source>
        <dbReference type="Proteomes" id="UP000480178"/>
    </source>
</evidence>
<evidence type="ECO:0000256" key="7">
    <source>
        <dbReference type="RuleBase" id="RU367016"/>
    </source>
</evidence>
<evidence type="ECO:0000256" key="6">
    <source>
        <dbReference type="ARBA" id="ARBA00023136"/>
    </source>
</evidence>
<reference evidence="9 10" key="1">
    <citation type="submission" date="2020-01" db="EMBL/GenBank/DDBJ databases">
        <authorList>
            <person name="Kim M.K."/>
        </authorList>
    </citation>
    <scope>NUCLEOTIDE SEQUENCE [LARGE SCALE GENOMIC DNA]</scope>
    <source>
        <strain evidence="9 10">172606-1</strain>
    </source>
</reference>
<keyword evidence="3 7" id="KW-1003">Cell membrane</keyword>
<accession>A0A6C0GDA7</accession>
<evidence type="ECO:0000256" key="2">
    <source>
        <dbReference type="ARBA" id="ARBA00010792"/>
    </source>
</evidence>
<dbReference type="EMBL" id="CP048222">
    <property type="protein sequence ID" value="QHT65966.1"/>
    <property type="molecule type" value="Genomic_DNA"/>
</dbReference>
<proteinExistence type="inferred from homology"/>
<dbReference type="PANTHER" id="PTHR30353:SF0">
    <property type="entry name" value="TRANSMEMBRANE PROTEIN"/>
    <property type="match status" value="1"/>
</dbReference>
<dbReference type="InterPro" id="IPR032816">
    <property type="entry name" value="VTT_dom"/>
</dbReference>
<dbReference type="AlphaFoldDB" id="A0A6C0GDA7"/>
<keyword evidence="10" id="KW-1185">Reference proteome</keyword>
<feature type="transmembrane region" description="Helical" evidence="7">
    <location>
        <begin position="20"/>
        <end position="44"/>
    </location>
</feature>
<organism evidence="9 10">
    <name type="scientific">Rhodocytophaga rosea</name>
    <dbReference type="NCBI Taxonomy" id="2704465"/>
    <lineage>
        <taxon>Bacteria</taxon>
        <taxon>Pseudomonadati</taxon>
        <taxon>Bacteroidota</taxon>
        <taxon>Cytophagia</taxon>
        <taxon>Cytophagales</taxon>
        <taxon>Rhodocytophagaceae</taxon>
        <taxon>Rhodocytophaga</taxon>
    </lineage>
</organism>
<dbReference type="PANTHER" id="PTHR30353">
    <property type="entry name" value="INNER MEMBRANE PROTEIN DEDA-RELATED"/>
    <property type="match status" value="1"/>
</dbReference>
<feature type="domain" description="VTT" evidence="8">
    <location>
        <begin position="44"/>
        <end position="171"/>
    </location>
</feature>